<dbReference type="InterPro" id="IPR038765">
    <property type="entry name" value="Papain-like_cys_pep_sf"/>
</dbReference>
<dbReference type="PROSITE" id="PS50203">
    <property type="entry name" value="CALPAIN_CAT"/>
    <property type="match status" value="1"/>
</dbReference>
<dbReference type="SUPFAM" id="SSF49758">
    <property type="entry name" value="Calpain large subunit, middle domain (domain III)"/>
    <property type="match status" value="2"/>
</dbReference>
<dbReference type="Pfam" id="PF00648">
    <property type="entry name" value="Peptidase_C2"/>
    <property type="match status" value="1"/>
</dbReference>
<evidence type="ECO:0000256" key="4">
    <source>
        <dbReference type="ARBA" id="ARBA00022807"/>
    </source>
</evidence>
<sequence length="1058" mass="117174">MADKAAQRDAFKLAASNYQSQLQTAATKNEALNCAINAADNLMKALKLSSDPDEKKELKARFTSVVDAADRIKTTKVWSPLAQQSAPPPEALALRQRTNSEIIGQWAADVAHTAAPVADDETVFKSDSSRVGSSSTTAGPKIVTQGTSAASVPSSFVLVRDLKRRAEPLDPAHNYPRHDNPLFSVNHAPANTQPQDKSADFAVVGVTTASISRGDNAFTASLAHSGSDQKTQTRKLSCTLPSLASYSHIRRLAEPVSTRKRTKKEEIILLKASVIAGFKCPPWDKTPLSNEFVPSEAGPFVDAHDLSLSAYQLQFFGGWARAEQALPPPFMFHSDREGLGPVMSTSRSIDLVQDAATDCSVVASLCAGIARAERGHDQASYPGILSNKIYPTDKNLGKPVISSNGKYIVRLNFNGCWRKVVIDDSLPLSNSHRLLHVIDRRQPGLLWPALLEKAYLKVRGGYDFPGSNSCSDLWTLTGWIPEQVRLQETDTVPSQLWERVYKGFMFGDVLITLGTGKMSSRQERELGLEGQHSYVVLDMKETDHDRLLLVKNPWVEGKGWRGPRPAPALLEDSSTSSEPSKNSLEVYHRDSLPTKERPHPTTFWIGLEQVIRHFESLYLNWNPGLFKHRQDIHFEWRLDGHEVSGGCIVKNPQFSFWSKDAENVWFLLTRHFRDASDDKSGSDAFNDGSVRPDTNVDSSGETPKGFMSICVCDGKGQRMYKNEWCVEHSDYVTTPQCLLRCDTDSNSTYTVFIDQDELPVSAYTFTLSAFSSSKISLEPAIQKYPLKKEATGEWTRRTAGGGVGSTRYFENPQYMLKVKHKGPLAILLTSATHKNPLHVKLTLGHGKRVYRLQRRDVLVDSGDHSPTYAFAETEEVQPGVYTIICSLFEAGLTGDYTLRVDSTSEVELTQIPRDGAGMLLMKLAPACFGAEVHKIAAPLEARRLASCTIVARFLRSTTPRSMGLLPAARSPFRFSIERGRGPERQFVMASESGEYTDSQIVRCESFDLDPARYATGSLWLVLDRLSGPGGPVEEWYDVELFVDTPQACTVGVWRNWSD</sequence>
<dbReference type="Gene3D" id="2.60.120.380">
    <property type="match status" value="1"/>
</dbReference>
<dbReference type="InterPro" id="IPR036213">
    <property type="entry name" value="Calpain_III_sf"/>
</dbReference>
<dbReference type="CDD" id="cd00044">
    <property type="entry name" value="CysPc"/>
    <property type="match status" value="1"/>
</dbReference>
<feature type="region of interest" description="Disordered" evidence="6">
    <location>
        <begin position="676"/>
        <end position="700"/>
    </location>
</feature>
<dbReference type="InterPro" id="IPR001300">
    <property type="entry name" value="Peptidase_C2_calpain_cat"/>
</dbReference>
<evidence type="ECO:0000313" key="9">
    <source>
        <dbReference type="Proteomes" id="UP000799291"/>
    </source>
</evidence>
<keyword evidence="3 5" id="KW-0378">Hydrolase</keyword>
<dbReference type="PANTHER" id="PTHR46143:SF1">
    <property type="entry name" value="CALPAIN-7"/>
    <property type="match status" value="1"/>
</dbReference>
<dbReference type="Pfam" id="PF25435">
    <property type="entry name" value="PalB_C"/>
    <property type="match status" value="1"/>
</dbReference>
<feature type="active site" evidence="5">
    <location>
        <position position="532"/>
    </location>
</feature>
<protein>
    <submittedName>
        <fullName evidence="8">Cysteine proteinase</fullName>
    </submittedName>
</protein>
<organism evidence="8 9">
    <name type="scientific">Lentithecium fluviatile CBS 122367</name>
    <dbReference type="NCBI Taxonomy" id="1168545"/>
    <lineage>
        <taxon>Eukaryota</taxon>
        <taxon>Fungi</taxon>
        <taxon>Dikarya</taxon>
        <taxon>Ascomycota</taxon>
        <taxon>Pezizomycotina</taxon>
        <taxon>Dothideomycetes</taxon>
        <taxon>Pleosporomycetidae</taxon>
        <taxon>Pleosporales</taxon>
        <taxon>Massarineae</taxon>
        <taxon>Lentitheciaceae</taxon>
        <taxon>Lentithecium</taxon>
    </lineage>
</organism>
<evidence type="ECO:0000256" key="5">
    <source>
        <dbReference type="PROSITE-ProRule" id="PRU00239"/>
    </source>
</evidence>
<dbReference type="SMART" id="SM00230">
    <property type="entry name" value="CysPc"/>
    <property type="match status" value="1"/>
</dbReference>
<feature type="region of interest" description="Disordered" evidence="6">
    <location>
        <begin position="565"/>
        <end position="586"/>
    </location>
</feature>
<feature type="active site" evidence="5">
    <location>
        <position position="552"/>
    </location>
</feature>
<feature type="domain" description="Calpain catalytic" evidence="7">
    <location>
        <begin position="277"/>
        <end position="623"/>
    </location>
</feature>
<accession>A0A6G1J5X6</accession>
<dbReference type="Gene3D" id="3.90.70.10">
    <property type="entry name" value="Cysteine proteinases"/>
    <property type="match status" value="1"/>
</dbReference>
<proteinExistence type="inferred from homology"/>
<dbReference type="Pfam" id="PF01067">
    <property type="entry name" value="Calpain_III"/>
    <property type="match status" value="1"/>
</dbReference>
<keyword evidence="9" id="KW-1185">Reference proteome</keyword>
<feature type="region of interest" description="Disordered" evidence="6">
    <location>
        <begin position="126"/>
        <end position="146"/>
    </location>
</feature>
<feature type="compositionally biased region" description="Basic and acidic residues" evidence="6">
    <location>
        <begin position="169"/>
        <end position="180"/>
    </location>
</feature>
<keyword evidence="4 5" id="KW-0788">Thiol protease</keyword>
<evidence type="ECO:0000256" key="1">
    <source>
        <dbReference type="ARBA" id="ARBA00010193"/>
    </source>
</evidence>
<dbReference type="Proteomes" id="UP000799291">
    <property type="component" value="Unassembled WGS sequence"/>
</dbReference>
<comment type="similarity">
    <text evidence="1">Belongs to the peptidase C2 family. PalB/RIM13 subfamily.</text>
</comment>
<feature type="region of interest" description="Disordered" evidence="6">
    <location>
        <begin position="169"/>
        <end position="196"/>
    </location>
</feature>
<evidence type="ECO:0000256" key="6">
    <source>
        <dbReference type="SAM" id="MobiDB-lite"/>
    </source>
</evidence>
<evidence type="ECO:0000256" key="3">
    <source>
        <dbReference type="ARBA" id="ARBA00022801"/>
    </source>
</evidence>
<dbReference type="GO" id="GO:0006508">
    <property type="term" value="P:proteolysis"/>
    <property type="evidence" value="ECO:0007669"/>
    <property type="project" value="UniProtKB-KW"/>
</dbReference>
<dbReference type="InterPro" id="IPR022683">
    <property type="entry name" value="Calpain_III"/>
</dbReference>
<feature type="active site" evidence="5">
    <location>
        <position position="359"/>
    </location>
</feature>
<dbReference type="SMART" id="SM00720">
    <property type="entry name" value="calpain_III"/>
    <property type="match status" value="1"/>
</dbReference>
<dbReference type="AlphaFoldDB" id="A0A6G1J5X6"/>
<evidence type="ECO:0000313" key="8">
    <source>
        <dbReference type="EMBL" id="KAF2685818.1"/>
    </source>
</evidence>
<dbReference type="GO" id="GO:0004198">
    <property type="term" value="F:calcium-dependent cysteine-type endopeptidase activity"/>
    <property type="evidence" value="ECO:0007669"/>
    <property type="project" value="InterPro"/>
</dbReference>
<dbReference type="PANTHER" id="PTHR46143">
    <property type="entry name" value="CALPAIN-7"/>
    <property type="match status" value="1"/>
</dbReference>
<dbReference type="SUPFAM" id="SSF54001">
    <property type="entry name" value="Cysteine proteinases"/>
    <property type="match status" value="1"/>
</dbReference>
<evidence type="ECO:0000259" key="7">
    <source>
        <dbReference type="PROSITE" id="PS50203"/>
    </source>
</evidence>
<keyword evidence="2 5" id="KW-0645">Protease</keyword>
<dbReference type="InterPro" id="IPR022682">
    <property type="entry name" value="Calpain_domain_III"/>
</dbReference>
<dbReference type="EMBL" id="MU005578">
    <property type="protein sequence ID" value="KAF2685818.1"/>
    <property type="molecule type" value="Genomic_DNA"/>
</dbReference>
<name>A0A6G1J5X6_9PLEO</name>
<feature type="compositionally biased region" description="Polar residues" evidence="6">
    <location>
        <begin position="572"/>
        <end position="583"/>
    </location>
</feature>
<dbReference type="InterPro" id="IPR051297">
    <property type="entry name" value="PalB/RIM13"/>
</dbReference>
<reference evidence="8" key="1">
    <citation type="journal article" date="2020" name="Stud. Mycol.">
        <title>101 Dothideomycetes genomes: a test case for predicting lifestyles and emergence of pathogens.</title>
        <authorList>
            <person name="Haridas S."/>
            <person name="Albert R."/>
            <person name="Binder M."/>
            <person name="Bloem J."/>
            <person name="Labutti K."/>
            <person name="Salamov A."/>
            <person name="Andreopoulos B."/>
            <person name="Baker S."/>
            <person name="Barry K."/>
            <person name="Bills G."/>
            <person name="Bluhm B."/>
            <person name="Cannon C."/>
            <person name="Castanera R."/>
            <person name="Culley D."/>
            <person name="Daum C."/>
            <person name="Ezra D."/>
            <person name="Gonzalez J."/>
            <person name="Henrissat B."/>
            <person name="Kuo A."/>
            <person name="Liang C."/>
            <person name="Lipzen A."/>
            <person name="Lutzoni F."/>
            <person name="Magnuson J."/>
            <person name="Mondo S."/>
            <person name="Nolan M."/>
            <person name="Ohm R."/>
            <person name="Pangilinan J."/>
            <person name="Park H.-J."/>
            <person name="Ramirez L."/>
            <person name="Alfaro M."/>
            <person name="Sun H."/>
            <person name="Tritt A."/>
            <person name="Yoshinaga Y."/>
            <person name="Zwiers L.-H."/>
            <person name="Turgeon B."/>
            <person name="Goodwin S."/>
            <person name="Spatafora J."/>
            <person name="Crous P."/>
            <person name="Grigoriev I."/>
        </authorList>
    </citation>
    <scope>NUCLEOTIDE SEQUENCE</scope>
    <source>
        <strain evidence="8">CBS 122367</strain>
    </source>
</reference>
<gene>
    <name evidence="8" type="ORF">K458DRAFT_299513</name>
</gene>
<dbReference type="OrthoDB" id="167576at2759"/>
<evidence type="ECO:0000256" key="2">
    <source>
        <dbReference type="ARBA" id="ARBA00022670"/>
    </source>
</evidence>